<gene>
    <name evidence="11" type="ORF">SAMN04488038_101322</name>
</gene>
<evidence type="ECO:0000256" key="4">
    <source>
        <dbReference type="ARBA" id="ARBA00022723"/>
    </source>
</evidence>
<comment type="similarity">
    <text evidence="2">Belongs to the cytochrome c oxidase subunit 2 family.</text>
</comment>
<evidence type="ECO:0000256" key="7">
    <source>
        <dbReference type="ARBA" id="ARBA00023136"/>
    </source>
</evidence>
<dbReference type="CDD" id="cd13916">
    <property type="entry name" value="CuRO_HCO_II_like_1"/>
    <property type="match status" value="1"/>
</dbReference>
<dbReference type="InterPro" id="IPR045187">
    <property type="entry name" value="CcO_II"/>
</dbReference>
<dbReference type="GO" id="GO:0004129">
    <property type="term" value="F:cytochrome-c oxidase activity"/>
    <property type="evidence" value="ECO:0007669"/>
    <property type="project" value="UniProtKB-EC"/>
</dbReference>
<keyword evidence="6" id="KW-0186">Copper</keyword>
<evidence type="ECO:0000256" key="9">
    <source>
        <dbReference type="SAM" id="Phobius"/>
    </source>
</evidence>
<keyword evidence="3" id="KW-0813">Transport</keyword>
<evidence type="ECO:0000256" key="3">
    <source>
        <dbReference type="ARBA" id="ARBA00022448"/>
    </source>
</evidence>
<dbReference type="RefSeq" id="WP_093281064.1">
    <property type="nucleotide sequence ID" value="NZ_FOFS01000001.1"/>
</dbReference>
<proteinExistence type="inferred from homology"/>
<comment type="catalytic activity">
    <reaction evidence="8">
        <text>4 Fe(II)-[cytochrome c] + O2 + 8 H(+)(in) = 4 Fe(III)-[cytochrome c] + 2 H2O + 4 H(+)(out)</text>
        <dbReference type="Rhea" id="RHEA:11436"/>
        <dbReference type="Rhea" id="RHEA-COMP:10350"/>
        <dbReference type="Rhea" id="RHEA-COMP:14399"/>
        <dbReference type="ChEBI" id="CHEBI:15377"/>
        <dbReference type="ChEBI" id="CHEBI:15378"/>
        <dbReference type="ChEBI" id="CHEBI:15379"/>
        <dbReference type="ChEBI" id="CHEBI:29033"/>
        <dbReference type="ChEBI" id="CHEBI:29034"/>
        <dbReference type="EC" id="7.1.1.9"/>
    </reaction>
</comment>
<dbReference type="OrthoDB" id="9773456at2"/>
<dbReference type="Gene3D" id="2.60.40.420">
    <property type="entry name" value="Cupredoxins - blue copper proteins"/>
    <property type="match status" value="1"/>
</dbReference>
<reference evidence="11 12" key="1">
    <citation type="submission" date="2016-10" db="EMBL/GenBank/DDBJ databases">
        <authorList>
            <person name="de Groot N.N."/>
        </authorList>
    </citation>
    <scope>NUCLEOTIDE SEQUENCE [LARGE SCALE GENOMIC DNA]</scope>
    <source>
        <strain evidence="11 12">DSM 25927</strain>
    </source>
</reference>
<dbReference type="GO" id="GO:0042773">
    <property type="term" value="P:ATP synthesis coupled electron transport"/>
    <property type="evidence" value="ECO:0007669"/>
    <property type="project" value="TreeGrafter"/>
</dbReference>
<keyword evidence="5" id="KW-0249">Electron transport</keyword>
<dbReference type="PANTHER" id="PTHR22888:SF9">
    <property type="entry name" value="CYTOCHROME C OXIDASE SUBUNIT 2"/>
    <property type="match status" value="1"/>
</dbReference>
<dbReference type="Proteomes" id="UP000199233">
    <property type="component" value="Unassembled WGS sequence"/>
</dbReference>
<evidence type="ECO:0000256" key="6">
    <source>
        <dbReference type="ARBA" id="ARBA00023008"/>
    </source>
</evidence>
<keyword evidence="9" id="KW-0812">Transmembrane</keyword>
<evidence type="ECO:0000259" key="10">
    <source>
        <dbReference type="PROSITE" id="PS50857"/>
    </source>
</evidence>
<dbReference type="Pfam" id="PF00116">
    <property type="entry name" value="COX2"/>
    <property type="match status" value="1"/>
</dbReference>
<dbReference type="GO" id="GO:0005507">
    <property type="term" value="F:copper ion binding"/>
    <property type="evidence" value="ECO:0007669"/>
    <property type="project" value="InterPro"/>
</dbReference>
<dbReference type="AlphaFoldDB" id="A0A1H9A988"/>
<dbReference type="EMBL" id="FOFS01000001">
    <property type="protein sequence ID" value="SEP73326.1"/>
    <property type="molecule type" value="Genomic_DNA"/>
</dbReference>
<dbReference type="GO" id="GO:0016020">
    <property type="term" value="C:membrane"/>
    <property type="evidence" value="ECO:0007669"/>
    <property type="project" value="UniProtKB-SubCell"/>
</dbReference>
<keyword evidence="7 9" id="KW-0472">Membrane</keyword>
<dbReference type="PANTHER" id="PTHR22888">
    <property type="entry name" value="CYTOCHROME C OXIDASE, SUBUNIT II"/>
    <property type="match status" value="1"/>
</dbReference>
<evidence type="ECO:0000313" key="12">
    <source>
        <dbReference type="Proteomes" id="UP000199233"/>
    </source>
</evidence>
<evidence type="ECO:0000256" key="2">
    <source>
        <dbReference type="ARBA" id="ARBA00007866"/>
    </source>
</evidence>
<accession>A0A1H9A988</accession>
<dbReference type="PROSITE" id="PS00078">
    <property type="entry name" value="COX2"/>
    <property type="match status" value="1"/>
</dbReference>
<dbReference type="InterPro" id="IPR001505">
    <property type="entry name" value="Copper_CuA"/>
</dbReference>
<dbReference type="InterPro" id="IPR002429">
    <property type="entry name" value="CcO_II-like_C"/>
</dbReference>
<evidence type="ECO:0000256" key="1">
    <source>
        <dbReference type="ARBA" id="ARBA00004370"/>
    </source>
</evidence>
<evidence type="ECO:0000256" key="8">
    <source>
        <dbReference type="ARBA" id="ARBA00047816"/>
    </source>
</evidence>
<evidence type="ECO:0000313" key="11">
    <source>
        <dbReference type="EMBL" id="SEP73326.1"/>
    </source>
</evidence>
<organism evidence="11 12">
    <name type="scientific">Solimonas aquatica</name>
    <dbReference type="NCBI Taxonomy" id="489703"/>
    <lineage>
        <taxon>Bacteria</taxon>
        <taxon>Pseudomonadati</taxon>
        <taxon>Pseudomonadota</taxon>
        <taxon>Gammaproteobacteria</taxon>
        <taxon>Nevskiales</taxon>
        <taxon>Nevskiaceae</taxon>
        <taxon>Solimonas</taxon>
    </lineage>
</organism>
<dbReference type="InterPro" id="IPR008972">
    <property type="entry name" value="Cupredoxin"/>
</dbReference>
<feature type="domain" description="Cytochrome oxidase subunit II copper A binding" evidence="10">
    <location>
        <begin position="78"/>
        <end position="177"/>
    </location>
</feature>
<comment type="subcellular location">
    <subcellularLocation>
        <location evidence="1">Membrane</location>
    </subcellularLocation>
</comment>
<keyword evidence="4" id="KW-0479">Metal-binding</keyword>
<keyword evidence="12" id="KW-1185">Reference proteome</keyword>
<dbReference type="PROSITE" id="PS50857">
    <property type="entry name" value="COX2_CUA"/>
    <property type="match status" value="1"/>
</dbReference>
<dbReference type="SUPFAM" id="SSF49503">
    <property type="entry name" value="Cupredoxins"/>
    <property type="match status" value="1"/>
</dbReference>
<name>A0A1H9A988_9GAMM</name>
<sequence length="177" mass="19383">MQGLAWSLSLVLMAGVALIFLRVVAGASQPGGDAGTIAAAGYRWRDRLFWVVIVAGVAISFATLRKWPIPGHAAAAATPDVIVRAVGHQWRWELDRDTVRPGELVEFEVTSADVNHGFAIYRPEKSRILAQAQAMPGYTNKLQVRFDEPGDYEVLCLEYCGLAHHAMRAVIKVRADS</sequence>
<feature type="transmembrane region" description="Helical" evidence="9">
    <location>
        <begin position="48"/>
        <end position="64"/>
    </location>
</feature>
<keyword evidence="9" id="KW-1133">Transmembrane helix</keyword>
<protein>
    <submittedName>
        <fullName evidence="11">Cytochrome c oxidase subunit 2</fullName>
    </submittedName>
</protein>
<evidence type="ECO:0000256" key="5">
    <source>
        <dbReference type="ARBA" id="ARBA00022982"/>
    </source>
</evidence>
<dbReference type="STRING" id="489703.SAMN04488038_101322"/>